<sequence length="125" mass="12693">MKLASLCMATVIAFGGSALAQTTTPAPDDPAAPIAPTEPATPAPDPAAPTAPNTPPAQTTPSDENLTPGANSFTEAQARSWLEDAGYTDVSGLVQSEDGIWRGHARRNGATVSVGVDYKGTISTD</sequence>
<keyword evidence="2" id="KW-0732">Signal</keyword>
<feature type="compositionally biased region" description="Polar residues" evidence="1">
    <location>
        <begin position="62"/>
        <end position="77"/>
    </location>
</feature>
<protein>
    <recommendedName>
        <fullName evidence="4">PepSY domain-containing protein</fullName>
    </recommendedName>
</protein>
<gene>
    <name evidence="3" type="ORF">KL86PLE_40879</name>
</gene>
<dbReference type="AlphaFoldDB" id="A0A212LHP6"/>
<evidence type="ECO:0000256" key="1">
    <source>
        <dbReference type="SAM" id="MobiDB-lite"/>
    </source>
</evidence>
<reference evidence="3" key="1">
    <citation type="submission" date="2016-08" db="EMBL/GenBank/DDBJ databases">
        <authorList>
            <person name="Seilhamer J.J."/>
        </authorList>
    </citation>
    <scope>NUCLEOTIDE SEQUENCE</scope>
    <source>
        <strain evidence="3">86</strain>
    </source>
</reference>
<feature type="signal peptide" evidence="2">
    <location>
        <begin position="1"/>
        <end position="20"/>
    </location>
</feature>
<feature type="compositionally biased region" description="Low complexity" evidence="1">
    <location>
        <begin position="20"/>
        <end position="38"/>
    </location>
</feature>
<feature type="chain" id="PRO_5011967746" description="PepSY domain-containing protein" evidence="2">
    <location>
        <begin position="21"/>
        <end position="125"/>
    </location>
</feature>
<proteinExistence type="predicted"/>
<name>A0A212LHP6_9HYPH</name>
<feature type="region of interest" description="Disordered" evidence="1">
    <location>
        <begin position="20"/>
        <end position="77"/>
    </location>
</feature>
<organism evidence="3">
    <name type="scientific">uncultured Pleomorphomonas sp</name>
    <dbReference type="NCBI Taxonomy" id="442121"/>
    <lineage>
        <taxon>Bacteria</taxon>
        <taxon>Pseudomonadati</taxon>
        <taxon>Pseudomonadota</taxon>
        <taxon>Alphaproteobacteria</taxon>
        <taxon>Hyphomicrobiales</taxon>
        <taxon>Pleomorphomonadaceae</taxon>
        <taxon>Pleomorphomonas</taxon>
        <taxon>environmental samples</taxon>
    </lineage>
</organism>
<evidence type="ECO:0000256" key="2">
    <source>
        <dbReference type="SAM" id="SignalP"/>
    </source>
</evidence>
<feature type="compositionally biased region" description="Pro residues" evidence="1">
    <location>
        <begin position="39"/>
        <end position="55"/>
    </location>
</feature>
<dbReference type="RefSeq" id="WP_100082692.1">
    <property type="nucleotide sequence ID" value="NZ_LT608334.1"/>
</dbReference>
<evidence type="ECO:0000313" key="3">
    <source>
        <dbReference type="EMBL" id="SCM77074.1"/>
    </source>
</evidence>
<evidence type="ECO:0008006" key="4">
    <source>
        <dbReference type="Google" id="ProtNLM"/>
    </source>
</evidence>
<accession>A0A212LHP6</accession>
<dbReference type="EMBL" id="FMJD01000008">
    <property type="protein sequence ID" value="SCM77074.1"/>
    <property type="molecule type" value="Genomic_DNA"/>
</dbReference>